<accession>A0AAD8ELK0</accession>
<evidence type="ECO:0000313" key="2">
    <source>
        <dbReference type="Proteomes" id="UP001233999"/>
    </source>
</evidence>
<dbReference type="Proteomes" id="UP001233999">
    <property type="component" value="Unassembled WGS sequence"/>
</dbReference>
<proteinExistence type="predicted"/>
<feature type="non-terminal residue" evidence="1">
    <location>
        <position position="194"/>
    </location>
</feature>
<gene>
    <name evidence="1" type="ORF">L9F63_013958</name>
</gene>
<keyword evidence="2" id="KW-1185">Reference proteome</keyword>
<organism evidence="1 2">
    <name type="scientific">Diploptera punctata</name>
    <name type="common">Pacific beetle cockroach</name>
    <dbReference type="NCBI Taxonomy" id="6984"/>
    <lineage>
        <taxon>Eukaryota</taxon>
        <taxon>Metazoa</taxon>
        <taxon>Ecdysozoa</taxon>
        <taxon>Arthropoda</taxon>
        <taxon>Hexapoda</taxon>
        <taxon>Insecta</taxon>
        <taxon>Pterygota</taxon>
        <taxon>Neoptera</taxon>
        <taxon>Polyneoptera</taxon>
        <taxon>Dictyoptera</taxon>
        <taxon>Blattodea</taxon>
        <taxon>Blaberoidea</taxon>
        <taxon>Blaberidae</taxon>
        <taxon>Diplopterinae</taxon>
        <taxon>Diploptera</taxon>
    </lineage>
</organism>
<protein>
    <submittedName>
        <fullName evidence="1">Uncharacterized protein</fullName>
    </submittedName>
</protein>
<name>A0AAD8ELK0_DIPPU</name>
<reference evidence="1" key="2">
    <citation type="submission" date="2023-05" db="EMBL/GenBank/DDBJ databases">
        <authorList>
            <person name="Fouks B."/>
        </authorList>
    </citation>
    <scope>NUCLEOTIDE SEQUENCE</scope>
    <source>
        <strain evidence="1">Stay&amp;Tobe</strain>
        <tissue evidence="1">Testes</tissue>
    </source>
</reference>
<dbReference type="AlphaFoldDB" id="A0AAD8ELK0"/>
<sequence>LMTLIDFYYLLDNISFTTPNILLCIVDPHIYKEVQEETPVAENYMCLYKFGEFFSLIENLLYIIILNCSFSTLRLNSLVDSIKFLFSAYTENMIEVFKVPRQVAYNYYRMNRFLNIRSATFQFPYDTTMDQTNMAVTISVDGVFTNLFSMQYIINFVEKISSNLSQKTLPTCFEIFKLRYFDLAEYTNLKKALN</sequence>
<comment type="caution">
    <text evidence="1">The sequence shown here is derived from an EMBL/GenBank/DDBJ whole genome shotgun (WGS) entry which is preliminary data.</text>
</comment>
<dbReference type="EMBL" id="JASPKZ010002722">
    <property type="protein sequence ID" value="KAJ9594748.1"/>
    <property type="molecule type" value="Genomic_DNA"/>
</dbReference>
<evidence type="ECO:0000313" key="1">
    <source>
        <dbReference type="EMBL" id="KAJ9594748.1"/>
    </source>
</evidence>
<feature type="non-terminal residue" evidence="1">
    <location>
        <position position="1"/>
    </location>
</feature>
<reference evidence="1" key="1">
    <citation type="journal article" date="2023" name="IScience">
        <title>Live-bearing cockroach genome reveals convergent evolutionary mechanisms linked to viviparity in insects and beyond.</title>
        <authorList>
            <person name="Fouks B."/>
            <person name="Harrison M.C."/>
            <person name="Mikhailova A.A."/>
            <person name="Marchal E."/>
            <person name="English S."/>
            <person name="Carruthers M."/>
            <person name="Jennings E.C."/>
            <person name="Chiamaka E.L."/>
            <person name="Frigard R.A."/>
            <person name="Pippel M."/>
            <person name="Attardo G.M."/>
            <person name="Benoit J.B."/>
            <person name="Bornberg-Bauer E."/>
            <person name="Tobe S.S."/>
        </authorList>
    </citation>
    <scope>NUCLEOTIDE SEQUENCE</scope>
    <source>
        <strain evidence="1">Stay&amp;Tobe</strain>
    </source>
</reference>